<proteinExistence type="predicted"/>
<comment type="caution">
    <text evidence="1">The sequence shown here is derived from an EMBL/GenBank/DDBJ whole genome shotgun (WGS) entry which is preliminary data.</text>
</comment>
<protein>
    <submittedName>
        <fullName evidence="1">Uncharacterized protein</fullName>
    </submittedName>
</protein>
<reference evidence="1 2" key="1">
    <citation type="submission" date="2019-03" db="EMBL/GenBank/DDBJ databases">
        <title>First draft genome of Liparis tanakae, snailfish: a comprehensive survey of snailfish specific genes.</title>
        <authorList>
            <person name="Kim W."/>
            <person name="Song I."/>
            <person name="Jeong J.-H."/>
            <person name="Kim D."/>
            <person name="Kim S."/>
            <person name="Ryu S."/>
            <person name="Song J.Y."/>
            <person name="Lee S.K."/>
        </authorList>
    </citation>
    <scope>NUCLEOTIDE SEQUENCE [LARGE SCALE GENOMIC DNA]</scope>
    <source>
        <tissue evidence="1">Muscle</tissue>
    </source>
</reference>
<dbReference type="Proteomes" id="UP000314294">
    <property type="component" value="Unassembled WGS sequence"/>
</dbReference>
<sequence length="144" mass="16464">MKIASCNHIVLNQSQTLNKKRLPNKFEKLGLNRTFLNARCTWSSIHMLTWAWRVVTLRLHAVVGDLIIAPEFRDAFNRISILWRRTRASMFQVLKNGAGRRAKGHSLAAGGALIGDEFNSEWSSLGKKKNIEFSSNVRMRRGDR</sequence>
<dbReference type="EMBL" id="SRLO01000108">
    <property type="protein sequence ID" value="TNN75003.1"/>
    <property type="molecule type" value="Genomic_DNA"/>
</dbReference>
<keyword evidence="2" id="KW-1185">Reference proteome</keyword>
<evidence type="ECO:0000313" key="1">
    <source>
        <dbReference type="EMBL" id="TNN75003.1"/>
    </source>
</evidence>
<gene>
    <name evidence="1" type="ORF">EYF80_014749</name>
</gene>
<evidence type="ECO:0000313" key="2">
    <source>
        <dbReference type="Proteomes" id="UP000314294"/>
    </source>
</evidence>
<organism evidence="1 2">
    <name type="scientific">Liparis tanakae</name>
    <name type="common">Tanaka's snailfish</name>
    <dbReference type="NCBI Taxonomy" id="230148"/>
    <lineage>
        <taxon>Eukaryota</taxon>
        <taxon>Metazoa</taxon>
        <taxon>Chordata</taxon>
        <taxon>Craniata</taxon>
        <taxon>Vertebrata</taxon>
        <taxon>Euteleostomi</taxon>
        <taxon>Actinopterygii</taxon>
        <taxon>Neopterygii</taxon>
        <taxon>Teleostei</taxon>
        <taxon>Neoteleostei</taxon>
        <taxon>Acanthomorphata</taxon>
        <taxon>Eupercaria</taxon>
        <taxon>Perciformes</taxon>
        <taxon>Cottioidei</taxon>
        <taxon>Cottales</taxon>
        <taxon>Liparidae</taxon>
        <taxon>Liparis</taxon>
    </lineage>
</organism>
<dbReference type="AlphaFoldDB" id="A0A4Z2ID38"/>
<accession>A0A4Z2ID38</accession>
<name>A0A4Z2ID38_9TELE</name>